<comment type="caution">
    <text evidence="2">The sequence shown here is derived from an EMBL/GenBank/DDBJ whole genome shotgun (WGS) entry which is preliminary data.</text>
</comment>
<dbReference type="Pfam" id="PF13609">
    <property type="entry name" value="Porin_4"/>
    <property type="match status" value="1"/>
</dbReference>
<dbReference type="InterPro" id="IPR023614">
    <property type="entry name" value="Porin_dom_sf"/>
</dbReference>
<gene>
    <name evidence="2" type="ORF">AWB67_01384</name>
</gene>
<evidence type="ECO:0000313" key="2">
    <source>
        <dbReference type="EMBL" id="SAL35724.1"/>
    </source>
</evidence>
<organism evidence="2 3">
    <name type="scientific">Caballeronia terrestris</name>
    <dbReference type="NCBI Taxonomy" id="1226301"/>
    <lineage>
        <taxon>Bacteria</taxon>
        <taxon>Pseudomonadati</taxon>
        <taxon>Pseudomonadota</taxon>
        <taxon>Betaproteobacteria</taxon>
        <taxon>Burkholderiales</taxon>
        <taxon>Burkholderiaceae</taxon>
        <taxon>Caballeronia</taxon>
    </lineage>
</organism>
<dbReference type="InterPro" id="IPR033900">
    <property type="entry name" value="Gram_neg_porin_domain"/>
</dbReference>
<name>A0A158GU80_9BURK</name>
<dbReference type="EMBL" id="FCOL02000005">
    <property type="protein sequence ID" value="SAL35724.1"/>
    <property type="molecule type" value="Genomic_DNA"/>
</dbReference>
<keyword evidence="3" id="KW-1185">Reference proteome</keyword>
<feature type="domain" description="Porin" evidence="1">
    <location>
        <begin position="28"/>
        <end position="87"/>
    </location>
</feature>
<sequence>MLLSTGGYFGTGDVSALPGGTKLPTSVNHEWVGAIWQTTPALAITGAVYHANANDGNGNATLFTLGGTYSLSKRTLLYTELGYVRNSSTSNLGLNGGLYGPNTTTPRTAAHPAPIRTMARASRCGRGPCNKLLKNRARSPIRYRAPQRLNPLHKRNLLAM</sequence>
<dbReference type="GO" id="GO:0015288">
    <property type="term" value="F:porin activity"/>
    <property type="evidence" value="ECO:0007669"/>
    <property type="project" value="InterPro"/>
</dbReference>
<accession>A0A158GU80</accession>
<protein>
    <submittedName>
        <fullName evidence="2">Porin protein</fullName>
    </submittedName>
</protein>
<dbReference type="AlphaFoldDB" id="A0A158GU80"/>
<dbReference type="RefSeq" id="WP_327365440.1">
    <property type="nucleotide sequence ID" value="NZ_FCOL02000005.1"/>
</dbReference>
<dbReference type="SUPFAM" id="SSF56935">
    <property type="entry name" value="Porins"/>
    <property type="match status" value="1"/>
</dbReference>
<dbReference type="Proteomes" id="UP000054925">
    <property type="component" value="Unassembled WGS sequence"/>
</dbReference>
<evidence type="ECO:0000259" key="1">
    <source>
        <dbReference type="Pfam" id="PF13609"/>
    </source>
</evidence>
<dbReference type="GO" id="GO:0016020">
    <property type="term" value="C:membrane"/>
    <property type="evidence" value="ECO:0007669"/>
    <property type="project" value="InterPro"/>
</dbReference>
<evidence type="ECO:0000313" key="3">
    <source>
        <dbReference type="Proteomes" id="UP000054925"/>
    </source>
</evidence>
<proteinExistence type="predicted"/>
<reference evidence="2" key="1">
    <citation type="submission" date="2016-01" db="EMBL/GenBank/DDBJ databases">
        <authorList>
            <person name="Peeters C."/>
        </authorList>
    </citation>
    <scope>NUCLEOTIDE SEQUENCE [LARGE SCALE GENOMIC DNA]</scope>
    <source>
        <strain evidence="2">LMG 22937</strain>
    </source>
</reference>
<dbReference type="Gene3D" id="2.40.160.10">
    <property type="entry name" value="Porin"/>
    <property type="match status" value="1"/>
</dbReference>